<dbReference type="PANTHER" id="PTHR21666:SF288">
    <property type="entry name" value="CELL DIVISION PROTEIN YTFB"/>
    <property type="match status" value="1"/>
</dbReference>
<keyword evidence="6" id="KW-0482">Metalloprotease</keyword>
<evidence type="ECO:0000256" key="1">
    <source>
        <dbReference type="ARBA" id="ARBA00001947"/>
    </source>
</evidence>
<feature type="region of interest" description="Disordered" evidence="7">
    <location>
        <begin position="373"/>
        <end position="392"/>
    </location>
</feature>
<dbReference type="GO" id="GO:0006508">
    <property type="term" value="P:proteolysis"/>
    <property type="evidence" value="ECO:0007669"/>
    <property type="project" value="UniProtKB-KW"/>
</dbReference>
<reference evidence="10 11" key="1">
    <citation type="submission" date="2019-03" db="EMBL/GenBank/DDBJ databases">
        <title>Genomic Encyclopedia of Type Strains, Phase IV (KMG-IV): sequencing the most valuable type-strain genomes for metagenomic binning, comparative biology and taxonomic classification.</title>
        <authorList>
            <person name="Goeker M."/>
        </authorList>
    </citation>
    <scope>NUCLEOTIDE SEQUENCE [LARGE SCALE GENOMIC DNA]</scope>
    <source>
        <strain evidence="10 11">DSM 102969</strain>
    </source>
</reference>
<dbReference type="GO" id="GO:0046872">
    <property type="term" value="F:metal ion binding"/>
    <property type="evidence" value="ECO:0007669"/>
    <property type="project" value="UniProtKB-KW"/>
</dbReference>
<dbReference type="OrthoDB" id="9805070at2"/>
<proteinExistence type="predicted"/>
<keyword evidence="8" id="KW-0812">Transmembrane</keyword>
<comment type="cofactor">
    <cofactor evidence="1">
        <name>Zn(2+)</name>
        <dbReference type="ChEBI" id="CHEBI:29105"/>
    </cofactor>
</comment>
<evidence type="ECO:0000256" key="8">
    <source>
        <dbReference type="SAM" id="Phobius"/>
    </source>
</evidence>
<evidence type="ECO:0000256" key="6">
    <source>
        <dbReference type="ARBA" id="ARBA00023049"/>
    </source>
</evidence>
<feature type="region of interest" description="Disordered" evidence="7">
    <location>
        <begin position="1"/>
        <end position="32"/>
    </location>
</feature>
<dbReference type="GO" id="GO:0004222">
    <property type="term" value="F:metalloendopeptidase activity"/>
    <property type="evidence" value="ECO:0007669"/>
    <property type="project" value="TreeGrafter"/>
</dbReference>
<evidence type="ECO:0000256" key="5">
    <source>
        <dbReference type="ARBA" id="ARBA00022833"/>
    </source>
</evidence>
<keyword evidence="8" id="KW-0472">Membrane</keyword>
<evidence type="ECO:0000313" key="10">
    <source>
        <dbReference type="EMBL" id="TDP80955.1"/>
    </source>
</evidence>
<evidence type="ECO:0000256" key="2">
    <source>
        <dbReference type="ARBA" id="ARBA00022670"/>
    </source>
</evidence>
<sequence length="663" mass="71684">MNAAWNDHGTTAVDIGDDPPLVTADNRRGPPDRRRVSIRWLAGTVMASLASTALMGGALWVAMDGRPSIARPIEELSGVVSAAPELEEAPADLVAKGDLPAADVNAQPARQILRVSTITRDGERDLIRLKPFARVSTPLVAASVDISDTIPSYDPLRIFADANPDASGPEDTLYGADVDGAMAVKVRDFPMDGAALAAESPLDVPQTERLVREAAQFLGGTAVQVASLPSIDQARFDFGFAERSSFDRYGVRVIPENVSFVAPTDTADGGLGQPYTEEKVLTVGKGDRLEDLLIANEATDDEAGAIALRFRRAFSVREVQPGDKLRIALAPDDSLEDTQRYRPVRVSLYRDGGHVGTLALNDKGDYVVAEETRPADGDLFEQAEQQDDDQPRPRLYESLYQTALSNGMSPELIDELVRVFSFDLDFNTRVQPGDRLEVVYSLDEDESESAEASEIVYTAIVVGGKERRFYRFKAPDDGSVDYYDPEGRSAKKFLLRKPMSGGTFRSGFGARKHPLLGYVRGHTGVDWAAPRGTPIMAAGDGVVTYADWKSGYGNYIEIRHNNGYATAYAHQTGFAKGIRVGTAVRQGQIIGYVGSTGLSTGPHLHYEVHVNDSPVDPMRIKLPRGRTLDGDVLAAYQGERERIDTLLGGQPAKLAAATETGGG</sequence>
<evidence type="ECO:0000256" key="4">
    <source>
        <dbReference type="ARBA" id="ARBA00022801"/>
    </source>
</evidence>
<dbReference type="Pfam" id="PF01551">
    <property type="entry name" value="Peptidase_M23"/>
    <property type="match status" value="1"/>
</dbReference>
<feature type="compositionally biased region" description="Acidic residues" evidence="7">
    <location>
        <begin position="378"/>
        <end position="388"/>
    </location>
</feature>
<keyword evidence="8" id="KW-1133">Transmembrane helix</keyword>
<feature type="domain" description="M23ase beta-sheet core" evidence="9">
    <location>
        <begin position="521"/>
        <end position="617"/>
    </location>
</feature>
<dbReference type="Proteomes" id="UP000294547">
    <property type="component" value="Unassembled WGS sequence"/>
</dbReference>
<organism evidence="10 11">
    <name type="scientific">Oharaeibacter diazotrophicus</name>
    <dbReference type="NCBI Taxonomy" id="1920512"/>
    <lineage>
        <taxon>Bacteria</taxon>
        <taxon>Pseudomonadati</taxon>
        <taxon>Pseudomonadota</taxon>
        <taxon>Alphaproteobacteria</taxon>
        <taxon>Hyphomicrobiales</taxon>
        <taxon>Pleomorphomonadaceae</taxon>
        <taxon>Oharaeibacter</taxon>
    </lineage>
</organism>
<evidence type="ECO:0000256" key="3">
    <source>
        <dbReference type="ARBA" id="ARBA00022723"/>
    </source>
</evidence>
<gene>
    <name evidence="10" type="ORF">EDD54_4588</name>
</gene>
<name>A0A4R6R5S4_9HYPH</name>
<evidence type="ECO:0000259" key="9">
    <source>
        <dbReference type="Pfam" id="PF01551"/>
    </source>
</evidence>
<keyword evidence="2" id="KW-0645">Protease</keyword>
<dbReference type="InterPro" id="IPR050570">
    <property type="entry name" value="Cell_wall_metabolism_enzyme"/>
</dbReference>
<dbReference type="PANTHER" id="PTHR21666">
    <property type="entry name" value="PEPTIDASE-RELATED"/>
    <property type="match status" value="1"/>
</dbReference>
<dbReference type="AlphaFoldDB" id="A0A4R6R5S4"/>
<feature type="transmembrane region" description="Helical" evidence="8">
    <location>
        <begin position="40"/>
        <end position="63"/>
    </location>
</feature>
<keyword evidence="5" id="KW-0862">Zinc</keyword>
<dbReference type="Gene3D" id="2.70.70.10">
    <property type="entry name" value="Glucose Permease (Domain IIA)"/>
    <property type="match status" value="1"/>
</dbReference>
<dbReference type="InterPro" id="IPR011055">
    <property type="entry name" value="Dup_hybrid_motif"/>
</dbReference>
<keyword evidence="11" id="KW-1185">Reference proteome</keyword>
<keyword evidence="3" id="KW-0479">Metal-binding</keyword>
<accession>A0A4R6R5S4</accession>
<dbReference type="InterPro" id="IPR016047">
    <property type="entry name" value="M23ase_b-sheet_dom"/>
</dbReference>
<dbReference type="EMBL" id="SNXY01000014">
    <property type="protein sequence ID" value="TDP80955.1"/>
    <property type="molecule type" value="Genomic_DNA"/>
</dbReference>
<dbReference type="RefSeq" id="WP_126540776.1">
    <property type="nucleotide sequence ID" value="NZ_BSPM01000001.1"/>
</dbReference>
<dbReference type="Gene3D" id="3.10.450.350">
    <property type="match status" value="1"/>
</dbReference>
<evidence type="ECO:0000256" key="7">
    <source>
        <dbReference type="SAM" id="MobiDB-lite"/>
    </source>
</evidence>
<keyword evidence="4 10" id="KW-0378">Hydrolase</keyword>
<comment type="caution">
    <text evidence="10">The sequence shown here is derived from an EMBL/GenBank/DDBJ whole genome shotgun (WGS) entry which is preliminary data.</text>
</comment>
<dbReference type="SUPFAM" id="SSF51261">
    <property type="entry name" value="Duplicated hybrid motif"/>
    <property type="match status" value="1"/>
</dbReference>
<dbReference type="CDD" id="cd12797">
    <property type="entry name" value="M23_peptidase"/>
    <property type="match status" value="1"/>
</dbReference>
<evidence type="ECO:0000313" key="11">
    <source>
        <dbReference type="Proteomes" id="UP000294547"/>
    </source>
</evidence>
<protein>
    <submittedName>
        <fullName evidence="10">Murein DD-endopeptidase MepM/ murein hydrolase activator NlpD</fullName>
    </submittedName>
</protein>